<proteinExistence type="predicted"/>
<dbReference type="EMBL" id="JGDM01000124">
    <property type="protein sequence ID" value="EXZ42153.1"/>
    <property type="molecule type" value="Genomic_DNA"/>
</dbReference>
<accession>A0A015YDB5</accession>
<protein>
    <submittedName>
        <fullName evidence="1">Uncharacterized protein</fullName>
    </submittedName>
</protein>
<comment type="caution">
    <text evidence="1">The sequence shown here is derived from an EMBL/GenBank/DDBJ whole genome shotgun (WGS) entry which is preliminary data.</text>
</comment>
<dbReference type="RefSeq" id="WP_050440813.1">
    <property type="nucleotide sequence ID" value="NZ_JGDM01000124.1"/>
</dbReference>
<dbReference type="PATRIC" id="fig|1339280.3.peg.4481"/>
<name>A0A015YDB5_BACFG</name>
<gene>
    <name evidence="1" type="ORF">M076_4694</name>
</gene>
<reference evidence="1 2" key="1">
    <citation type="submission" date="2014-02" db="EMBL/GenBank/DDBJ databases">
        <authorList>
            <person name="Sears C."/>
            <person name="Carroll K."/>
            <person name="Sack B.R."/>
            <person name="Qadri F."/>
            <person name="Myers L.L."/>
            <person name="Chung G.-T."/>
            <person name="Escheverria P."/>
            <person name="Fraser C.M."/>
            <person name="Sadzewicz L."/>
            <person name="Shefchek K.A."/>
            <person name="Tallon L."/>
            <person name="Das S.P."/>
            <person name="Daugherty S."/>
            <person name="Mongodin E.F."/>
        </authorList>
    </citation>
    <scope>NUCLEOTIDE SEQUENCE [LARGE SCALE GENOMIC DNA]</scope>
    <source>
        <strain evidence="1 2">2-F-2 #4</strain>
    </source>
</reference>
<sequence>MESIAVINEIYRTIMAAGVIPLSWGITSCEATWYRGMPTLKFSTNGFIHKGDVAVCLNRGTDLYDIFLFGKNGHVTSMEGIGCEELVSALDSAIETDDSTSKEYGIKVRKFLFETLKEL</sequence>
<dbReference type="AlphaFoldDB" id="A0A015YDB5"/>
<dbReference type="Proteomes" id="UP000022272">
    <property type="component" value="Unassembled WGS sequence"/>
</dbReference>
<evidence type="ECO:0000313" key="2">
    <source>
        <dbReference type="Proteomes" id="UP000022272"/>
    </source>
</evidence>
<organism evidence="1 2">
    <name type="scientific">Bacteroides fragilis str. 2-F-2 #4</name>
    <dbReference type="NCBI Taxonomy" id="1339280"/>
    <lineage>
        <taxon>Bacteria</taxon>
        <taxon>Pseudomonadati</taxon>
        <taxon>Bacteroidota</taxon>
        <taxon>Bacteroidia</taxon>
        <taxon>Bacteroidales</taxon>
        <taxon>Bacteroidaceae</taxon>
        <taxon>Bacteroides</taxon>
    </lineage>
</organism>
<evidence type="ECO:0000313" key="1">
    <source>
        <dbReference type="EMBL" id="EXZ42153.1"/>
    </source>
</evidence>